<keyword evidence="1" id="KW-0732">Signal</keyword>
<dbReference type="RefSeq" id="WP_320551594.1">
    <property type="nucleotide sequence ID" value="NZ_JAQLOK010000003.1"/>
</dbReference>
<reference evidence="3 4" key="1">
    <citation type="journal article" date="2024" name="Curr. Microbiol.">
        <title>Luteibacter sahnii sp. nov., A Novel Yellow-Colored Xanthomonadin Pigment Producing Probiotic Bacterium from Healthy Rice Seed Microbiome.</title>
        <authorList>
            <person name="Jaiswal G."/>
            <person name="Rana R."/>
            <person name="Nayak P.K."/>
            <person name="Chouhan R."/>
            <person name="Gandhi S.G."/>
            <person name="Patel H.K."/>
            <person name="Patil P.B."/>
        </authorList>
    </citation>
    <scope>NUCLEOTIDE SEQUENCE [LARGE SCALE GENOMIC DNA]</scope>
    <source>
        <strain evidence="3 4">PPL201</strain>
    </source>
</reference>
<protein>
    <submittedName>
        <fullName evidence="3">Lipid-binding SYLF domain-containing protein</fullName>
    </submittedName>
</protein>
<feature type="signal peptide" evidence="1">
    <location>
        <begin position="1"/>
        <end position="24"/>
    </location>
</feature>
<evidence type="ECO:0000259" key="2">
    <source>
        <dbReference type="Pfam" id="PF04366"/>
    </source>
</evidence>
<proteinExistence type="predicted"/>
<dbReference type="PANTHER" id="PTHR15629">
    <property type="entry name" value="SH3YL1 PROTEIN"/>
    <property type="match status" value="1"/>
</dbReference>
<dbReference type="InterPro" id="IPR051702">
    <property type="entry name" value="SH3_domain_YSC84-like"/>
</dbReference>
<evidence type="ECO:0000256" key="1">
    <source>
        <dbReference type="SAM" id="SignalP"/>
    </source>
</evidence>
<keyword evidence="4" id="KW-1185">Reference proteome</keyword>
<dbReference type="CDD" id="cd11524">
    <property type="entry name" value="SYLF"/>
    <property type="match status" value="1"/>
</dbReference>
<feature type="chain" id="PRO_5045054136" evidence="1">
    <location>
        <begin position="25"/>
        <end position="229"/>
    </location>
</feature>
<name>A0ABT6BFJ6_9GAMM</name>
<organism evidence="3 4">
    <name type="scientific">Luteibacter sahnii</name>
    <dbReference type="NCBI Taxonomy" id="3021977"/>
    <lineage>
        <taxon>Bacteria</taxon>
        <taxon>Pseudomonadati</taxon>
        <taxon>Pseudomonadota</taxon>
        <taxon>Gammaproteobacteria</taxon>
        <taxon>Lysobacterales</taxon>
        <taxon>Rhodanobacteraceae</taxon>
        <taxon>Luteibacter</taxon>
    </lineage>
</organism>
<dbReference type="EMBL" id="JARJJS010000007">
    <property type="protein sequence ID" value="MDF4026844.1"/>
    <property type="molecule type" value="Genomic_DNA"/>
</dbReference>
<evidence type="ECO:0000313" key="4">
    <source>
        <dbReference type="Proteomes" id="UP001528850"/>
    </source>
</evidence>
<gene>
    <name evidence="3" type="ORF">P3W24_17860</name>
</gene>
<dbReference type="InterPro" id="IPR007461">
    <property type="entry name" value="Ysc84_actin-binding"/>
</dbReference>
<feature type="domain" description="Ysc84 actin-binding" evidence="2">
    <location>
        <begin position="103"/>
        <end position="225"/>
    </location>
</feature>
<dbReference type="Proteomes" id="UP001528850">
    <property type="component" value="Unassembled WGS sequence"/>
</dbReference>
<evidence type="ECO:0000313" key="3">
    <source>
        <dbReference type="EMBL" id="MDF4026844.1"/>
    </source>
</evidence>
<accession>A0ABT6BFJ6</accession>
<comment type="caution">
    <text evidence="3">The sequence shown here is derived from an EMBL/GenBank/DDBJ whole genome shotgun (WGS) entry which is preliminary data.</text>
</comment>
<dbReference type="Pfam" id="PF04366">
    <property type="entry name" value="Ysc84"/>
    <property type="match status" value="1"/>
</dbReference>
<dbReference type="PANTHER" id="PTHR15629:SF2">
    <property type="entry name" value="SH3 DOMAIN-CONTAINING YSC84-LIKE PROTEIN 1"/>
    <property type="match status" value="1"/>
</dbReference>
<sequence>MSPRFHRLLALGLLAFVPSMAAQAADPPLEQARNAVRVLDEMINDAPDKSIPSDLLKKAYAIAVIPGMVRAGFVFSGGKGEGLIAIKGRDGTWSNPNFISTASAGVGFQIGIQSNDVILVFLTDRGVNKIIDGQFTLGADASAAAGPVGRSVSAATNGNMNAEIYTYSRSKGLFAGVALQGARISIDDDSNAAVYGSDKTPRRIFEGGVTNVPPEVINFRDKLEEYTQK</sequence>